<evidence type="ECO:0000313" key="1">
    <source>
        <dbReference type="EMBL" id="MFC6765326.1"/>
    </source>
</evidence>
<dbReference type="InterPro" id="IPR036825">
    <property type="entry name" value="MTH865-like_sf"/>
</dbReference>
<accession>A0ABD5SPN0</accession>
<comment type="caution">
    <text evidence="1">The sequence shown here is derived from an EMBL/GenBank/DDBJ whole genome shotgun (WGS) entry which is preliminary data.</text>
</comment>
<evidence type="ECO:0000313" key="2">
    <source>
        <dbReference type="Proteomes" id="UP001596383"/>
    </source>
</evidence>
<dbReference type="InterPro" id="IPR024093">
    <property type="entry name" value="Uncharacterised_MTH865"/>
</dbReference>
<reference evidence="1 2" key="1">
    <citation type="journal article" date="2019" name="Int. J. Syst. Evol. Microbiol.">
        <title>The Global Catalogue of Microorganisms (GCM) 10K type strain sequencing project: providing services to taxonomists for standard genome sequencing and annotation.</title>
        <authorList>
            <consortium name="The Broad Institute Genomics Platform"/>
            <consortium name="The Broad Institute Genome Sequencing Center for Infectious Disease"/>
            <person name="Wu L."/>
            <person name="Ma J."/>
        </authorList>
    </citation>
    <scope>NUCLEOTIDE SEQUENCE [LARGE SCALE GENOMIC DNA]</scope>
    <source>
        <strain evidence="1 2">LMG 29247</strain>
    </source>
</reference>
<dbReference type="RefSeq" id="WP_273738358.1">
    <property type="nucleotide sequence ID" value="NZ_JAQIVI010000140.1"/>
</dbReference>
<organism evidence="1 2">
    <name type="scientific">Natrinema soli</name>
    <dbReference type="NCBI Taxonomy" id="1930624"/>
    <lineage>
        <taxon>Archaea</taxon>
        <taxon>Methanobacteriati</taxon>
        <taxon>Methanobacteriota</taxon>
        <taxon>Stenosarchaea group</taxon>
        <taxon>Halobacteria</taxon>
        <taxon>Halobacteriales</taxon>
        <taxon>Natrialbaceae</taxon>
        <taxon>Natrinema</taxon>
    </lineage>
</organism>
<dbReference type="AlphaFoldDB" id="A0ABD5SPN0"/>
<dbReference type="Proteomes" id="UP001596383">
    <property type="component" value="Unassembled WGS sequence"/>
</dbReference>
<dbReference type="Pfam" id="PF07747">
    <property type="entry name" value="MTH865"/>
    <property type="match status" value="1"/>
</dbReference>
<keyword evidence="2" id="KW-1185">Reference proteome</keyword>
<protein>
    <submittedName>
        <fullName evidence="1">MTH865 family protein</fullName>
    </submittedName>
</protein>
<sequence length="83" mass="8913">MADEAELREQLTDAFENADYPVSGPMELVPALPDGPGTRFQSGDFSMSAMELNAKTDGGEFPYEDVDSLVDDLIAELKAAGEL</sequence>
<dbReference type="SUPFAM" id="SSF69025">
    <property type="entry name" value="Hypothetical protein MTH865"/>
    <property type="match status" value="1"/>
</dbReference>
<dbReference type="EMBL" id="JBHSWV010000140">
    <property type="protein sequence ID" value="MFC6765326.1"/>
    <property type="molecule type" value="Genomic_DNA"/>
</dbReference>
<gene>
    <name evidence="1" type="ORF">ACFQE6_10085</name>
</gene>
<proteinExistence type="predicted"/>
<name>A0ABD5SPN0_9EURY</name>
<dbReference type="Gene3D" id="1.10.238.80">
    <property type="entry name" value="MTH865-like"/>
    <property type="match status" value="1"/>
</dbReference>